<sequence length="386" mass="40483">MIAIRRAPNGASHALSSLARSSRRSPPHPSRFTAAHRPATTSTPRFSSTTTSSSTDPSSKPPPPSSSSTTPPPPPPKEEEAQQQQPPKKKRSLRPLIYSTLFLGAGLVVGNIVRFTVAPPPLPDAGTEMDEALQGKLREELDRLPVVREFAAKAAAGAADGSIAGEEEAEWVEVEPWGVGMPASSSPSLLATAAAVLGGGGGRRDSGVVLVEEEERKSQGGWFSGWGSSKKDPVVAISETLLGDEKHMVSQTLAAMKGYGPARRWVNRATRESVTVFWVGGGLSGWPGVAHGGALATAFCEAFGTPSPAKLTLTYLAPTMASNFFVLEAAPSPTPAPSTDLPPQKDMTKRPVPSEERPADGGEEWSGMLRAVQGRVCVKATAVVAR</sequence>
<name>A0A5N5D5Z7_9PEZI</name>
<proteinExistence type="predicted"/>
<gene>
    <name evidence="3" type="ORF">DBV05_g8485</name>
</gene>
<evidence type="ECO:0000313" key="4">
    <source>
        <dbReference type="Proteomes" id="UP000325902"/>
    </source>
</evidence>
<dbReference type="EMBL" id="VCHE01000070">
    <property type="protein sequence ID" value="KAB2572842.1"/>
    <property type="molecule type" value="Genomic_DNA"/>
</dbReference>
<organism evidence="3 4">
    <name type="scientific">Lasiodiplodia theobromae</name>
    <dbReference type="NCBI Taxonomy" id="45133"/>
    <lineage>
        <taxon>Eukaryota</taxon>
        <taxon>Fungi</taxon>
        <taxon>Dikarya</taxon>
        <taxon>Ascomycota</taxon>
        <taxon>Pezizomycotina</taxon>
        <taxon>Dothideomycetes</taxon>
        <taxon>Dothideomycetes incertae sedis</taxon>
        <taxon>Botryosphaeriales</taxon>
        <taxon>Botryosphaeriaceae</taxon>
        <taxon>Lasiodiplodia</taxon>
    </lineage>
</organism>
<dbReference type="PANTHER" id="PTHR47260">
    <property type="entry name" value="UPF0644 PROTEIN PB2B4.06"/>
    <property type="match status" value="1"/>
</dbReference>
<dbReference type="OrthoDB" id="506431at2759"/>
<evidence type="ECO:0000256" key="2">
    <source>
        <dbReference type="SAM" id="Phobius"/>
    </source>
</evidence>
<feature type="compositionally biased region" description="Low complexity" evidence="1">
    <location>
        <begin position="11"/>
        <end position="20"/>
    </location>
</feature>
<accession>A0A5N5D5Z7</accession>
<evidence type="ECO:0008006" key="5">
    <source>
        <dbReference type="Google" id="ProtNLM"/>
    </source>
</evidence>
<feature type="region of interest" description="Disordered" evidence="1">
    <location>
        <begin position="331"/>
        <end position="365"/>
    </location>
</feature>
<evidence type="ECO:0000313" key="3">
    <source>
        <dbReference type="EMBL" id="KAB2572842.1"/>
    </source>
</evidence>
<comment type="caution">
    <text evidence="3">The sequence shown here is derived from an EMBL/GenBank/DDBJ whole genome shotgun (WGS) entry which is preliminary data.</text>
</comment>
<protein>
    <recommendedName>
        <fullName evidence="5">Thioesterase domain-containing protein</fullName>
    </recommendedName>
</protein>
<dbReference type="AlphaFoldDB" id="A0A5N5D5Z7"/>
<keyword evidence="2" id="KW-0812">Transmembrane</keyword>
<dbReference type="Gene3D" id="3.10.129.10">
    <property type="entry name" value="Hotdog Thioesterase"/>
    <property type="match status" value="1"/>
</dbReference>
<keyword evidence="2" id="KW-1133">Transmembrane helix</keyword>
<dbReference type="SUPFAM" id="SSF54637">
    <property type="entry name" value="Thioesterase/thiol ester dehydrase-isomerase"/>
    <property type="match status" value="1"/>
</dbReference>
<feature type="transmembrane region" description="Helical" evidence="2">
    <location>
        <begin position="96"/>
        <end position="117"/>
    </location>
</feature>
<dbReference type="InterPro" id="IPR052061">
    <property type="entry name" value="PTE-AB_protein"/>
</dbReference>
<dbReference type="PANTHER" id="PTHR47260:SF1">
    <property type="entry name" value="UPF0644 PROTEIN PB2B4.06"/>
    <property type="match status" value="1"/>
</dbReference>
<feature type="compositionally biased region" description="Pro residues" evidence="1">
    <location>
        <begin position="59"/>
        <end position="75"/>
    </location>
</feature>
<feature type="compositionally biased region" description="Basic and acidic residues" evidence="1">
    <location>
        <begin position="346"/>
        <end position="360"/>
    </location>
</feature>
<keyword evidence="2" id="KW-0472">Membrane</keyword>
<evidence type="ECO:0000256" key="1">
    <source>
        <dbReference type="SAM" id="MobiDB-lite"/>
    </source>
</evidence>
<feature type="compositionally biased region" description="Low complexity" evidence="1">
    <location>
        <begin position="40"/>
        <end position="58"/>
    </location>
</feature>
<feature type="region of interest" description="Disordered" evidence="1">
    <location>
        <begin position="1"/>
        <end position="93"/>
    </location>
</feature>
<reference evidence="3 4" key="1">
    <citation type="journal article" date="2019" name="Sci. Rep.">
        <title>A multi-omics analysis of the grapevine pathogen Lasiodiplodia theobromae reveals that temperature affects the expression of virulence- and pathogenicity-related genes.</title>
        <authorList>
            <person name="Felix C."/>
            <person name="Meneses R."/>
            <person name="Goncalves M.F.M."/>
            <person name="Tilleman L."/>
            <person name="Duarte A.S."/>
            <person name="Jorrin-Novo J.V."/>
            <person name="Van de Peer Y."/>
            <person name="Deforce D."/>
            <person name="Van Nieuwerburgh F."/>
            <person name="Esteves A.C."/>
            <person name="Alves A."/>
        </authorList>
    </citation>
    <scope>NUCLEOTIDE SEQUENCE [LARGE SCALE GENOMIC DNA]</scope>
    <source>
        <strain evidence="3 4">LA-SOL3</strain>
    </source>
</reference>
<keyword evidence="4" id="KW-1185">Reference proteome</keyword>
<dbReference type="InterPro" id="IPR029069">
    <property type="entry name" value="HotDog_dom_sf"/>
</dbReference>
<dbReference type="Proteomes" id="UP000325902">
    <property type="component" value="Unassembled WGS sequence"/>
</dbReference>